<gene>
    <name evidence="2" type="ORF">COB13_03210</name>
</gene>
<protein>
    <submittedName>
        <fullName evidence="2">DNA helicase</fullName>
    </submittedName>
</protein>
<feature type="domain" description="SF4 helicase" evidence="1">
    <location>
        <begin position="150"/>
        <end position="213"/>
    </location>
</feature>
<dbReference type="InterPro" id="IPR007694">
    <property type="entry name" value="DNA_helicase_DnaB-like_C"/>
</dbReference>
<keyword evidence="2" id="KW-0547">Nucleotide-binding</keyword>
<keyword evidence="2" id="KW-0067">ATP-binding</keyword>
<comment type="caution">
    <text evidence="2">The sequence shown here is derived from an EMBL/GenBank/DDBJ whole genome shotgun (WGS) entry which is preliminary data.</text>
</comment>
<name>A0A2A4Z7M4_9PROT</name>
<organism evidence="2">
    <name type="scientific">OCS116 cluster bacterium</name>
    <dbReference type="NCBI Taxonomy" id="2030921"/>
    <lineage>
        <taxon>Bacteria</taxon>
        <taxon>Pseudomonadati</taxon>
        <taxon>Pseudomonadota</taxon>
        <taxon>Alphaproteobacteria</taxon>
        <taxon>OCS116 cluster</taxon>
    </lineage>
</organism>
<dbReference type="EMBL" id="NVUS01000003">
    <property type="protein sequence ID" value="PCJ02965.1"/>
    <property type="molecule type" value="Genomic_DNA"/>
</dbReference>
<accession>A0A2A4Z7M4</accession>
<dbReference type="AlphaFoldDB" id="A0A2A4Z7M4"/>
<dbReference type="GO" id="GO:0006260">
    <property type="term" value="P:DNA replication"/>
    <property type="evidence" value="ECO:0007669"/>
    <property type="project" value="InterPro"/>
</dbReference>
<reference key="1">
    <citation type="submission" date="2017-08" db="EMBL/GenBank/DDBJ databases">
        <title>A dynamic microbial community with high functional redundancy inhabits the cold, oxic subseafloor aquifer.</title>
        <authorList>
            <person name="Tully B.J."/>
            <person name="Wheat C.G."/>
            <person name="Glazer B.T."/>
            <person name="Huber J.A."/>
        </authorList>
    </citation>
    <scope>NUCLEOTIDE SEQUENCE [LARGE SCALE GENOMIC DNA]</scope>
</reference>
<dbReference type="PANTHER" id="PTHR30153">
    <property type="entry name" value="REPLICATIVE DNA HELICASE DNAB"/>
    <property type="match status" value="1"/>
</dbReference>
<proteinExistence type="predicted"/>
<keyword evidence="2" id="KW-0378">Hydrolase</keyword>
<reference evidence="2" key="2">
    <citation type="journal article" date="2018" name="ISME J.">
        <title>A dynamic microbial community with high functional redundancy inhabits the cold, oxic subseafloor aquifer.</title>
        <authorList>
            <person name="Tully B.J."/>
            <person name="Wheat C.G."/>
            <person name="Glazer B.T."/>
            <person name="Huber J.A."/>
        </authorList>
    </citation>
    <scope>NUCLEOTIDE SEQUENCE</scope>
    <source>
        <strain evidence="2">NORP83</strain>
    </source>
</reference>
<evidence type="ECO:0000313" key="2">
    <source>
        <dbReference type="EMBL" id="PCJ02965.1"/>
    </source>
</evidence>
<dbReference type="NCBIfam" id="NF004629">
    <property type="entry name" value="PRK05973.1"/>
    <property type="match status" value="1"/>
</dbReference>
<evidence type="ECO:0000259" key="1">
    <source>
        <dbReference type="Pfam" id="PF03796"/>
    </source>
</evidence>
<dbReference type="GO" id="GO:0005829">
    <property type="term" value="C:cytosol"/>
    <property type="evidence" value="ECO:0007669"/>
    <property type="project" value="TreeGrafter"/>
</dbReference>
<keyword evidence="2" id="KW-0347">Helicase</keyword>
<dbReference type="GO" id="GO:0003678">
    <property type="term" value="F:DNA helicase activity"/>
    <property type="evidence" value="ECO:0007669"/>
    <property type="project" value="InterPro"/>
</dbReference>
<dbReference type="SUPFAM" id="SSF52540">
    <property type="entry name" value="P-loop containing nucleoside triphosphate hydrolases"/>
    <property type="match status" value="1"/>
</dbReference>
<sequence length="229" mass="26007">MKLTSPIHILKMQAKRLKRTQSISMVAAFDQIAQAEGYGSWSLLQAKAKAYKPKTADEILDYIYAGDLVLLAARPGLGKTKMALEILLKAIGQNRLGFFFSFEYTKSETIAKLKALDDNFNPDNPLLKLDCSDQISAQYIINATQNVLVKDSLIVVDYLQLLDQQREKPTLQQQVEDLKTYAKQTGCILIFISQIDRKFEQDDRQMPNLDDIRLPNPLDLSLFNKCIFV</sequence>
<dbReference type="Gene3D" id="3.40.50.300">
    <property type="entry name" value="P-loop containing nucleotide triphosphate hydrolases"/>
    <property type="match status" value="2"/>
</dbReference>
<dbReference type="PANTHER" id="PTHR30153:SF2">
    <property type="entry name" value="REPLICATIVE DNA HELICASE"/>
    <property type="match status" value="1"/>
</dbReference>
<dbReference type="Pfam" id="PF03796">
    <property type="entry name" value="DnaB_C"/>
    <property type="match status" value="2"/>
</dbReference>
<dbReference type="GO" id="GO:0005524">
    <property type="term" value="F:ATP binding"/>
    <property type="evidence" value="ECO:0007669"/>
    <property type="project" value="InterPro"/>
</dbReference>
<dbReference type="InterPro" id="IPR027417">
    <property type="entry name" value="P-loop_NTPase"/>
</dbReference>
<feature type="domain" description="SF4 helicase" evidence="1">
    <location>
        <begin position="57"/>
        <end position="113"/>
    </location>
</feature>